<dbReference type="InterPro" id="IPR001830">
    <property type="entry name" value="Glyco_trans_20"/>
</dbReference>
<keyword evidence="3" id="KW-0808">Transferase</keyword>
<feature type="region of interest" description="Disordered" evidence="2">
    <location>
        <begin position="70"/>
        <end position="98"/>
    </location>
</feature>
<dbReference type="GO" id="GO:0005829">
    <property type="term" value="C:cytosol"/>
    <property type="evidence" value="ECO:0007669"/>
    <property type="project" value="TreeGrafter"/>
</dbReference>
<dbReference type="OrthoDB" id="755951at2759"/>
<dbReference type="STRING" id="322104.A3LWA1"/>
<dbReference type="eggNOG" id="KOG1050">
    <property type="taxonomic scope" value="Eukaryota"/>
</dbReference>
<dbReference type="KEGG" id="pic:PICST_60441"/>
<dbReference type="Pfam" id="PF00982">
    <property type="entry name" value="Glyco_transf_20"/>
    <property type="match status" value="1"/>
</dbReference>
<dbReference type="FunFam" id="3.40.50.2000:FF:000099">
    <property type="entry name" value="Alpha,alpha-trehalose phosphate synthase subunit, putative"/>
    <property type="match status" value="1"/>
</dbReference>
<sequence length="1108" mass="124543">MTVIIGSLFLPYTVQFEVGPQFDYNGVDLKEATPVPGSAAEMRDTSRFQSVSTPIPISLSLTSGQTSSILPSLSKANSTSHTPLSSSPRHGDASKYSLNENDVNGFEDFFYNSQKWHKSHVQLEESLKEKLSPHYIQPRSRYSHLNYPSSSVVVDIKKQQQHDEEMGRTGLKINRSTTNLVDSNSATSLSALSKAATGASASSVGAGKLRARSSLNRAPPTFTLHSNSSTNSLAIAEEQEEQKQEVNEAPIEDVFDQDFYISNRRETKLAPFGGFSNPDIEGMLFNQESIFESAPWKVVFAQKGNVSLTKAVKLSVEDGVIHNNKWVGTLAMPSDSIPKHVIDDIAESLSNNYDSEAVFPNDITFQGHYKSFCKQILWPTFHYQIPDDPKSKAFEDHSWSHYKLLNQLVADKIVEVYKKENGEDADPADPENLIWIHDYHLLLVPLMIRQKLPNAKIGLFLHISFPSSEVFRCFAQRTEILRGMLGANCISFQTEEYVRHFLQTCNRLLLADTNEYGISYDGNLTMINTIPVGIDAASLSDVVESEDVKEWRSLIRDRWGGQNLIVSRDKLDKLRGIKQKLLAYEMFLTNNPEYIDTTVLIQICNGSANDSEYESEINQIVARINSLPDNISMSRPVVLLQKDIEFNQYVALQSEAEVFVVSSMREGLNLTCHEFITSTSEKNSPLILSEFTGSASLLNCNGKGSLLINPWDIKKFSETFKRSLTMDKKEKLMRWQNCFEVVLTRDSRHWVQSCLQSINEAWERDYKKNSTSLKRFTKQAFEKFYRDGKKGRRLFFLNLETPVATANPSHPNAHAAVAAAGKNSFSVPATVHAFMSDILEDPRNGVYLMSYLKKKDLDSLYRRYPKLGLIAENGGYIKLIGSSKWISTVDESELQSWMSQVKQLIDSKVERLPGSYCEVEDCTIRFHTGRAFIEDRERTIDTVGDTIQYINSLFQEQDDVHATLIRNVVVVQKNQLSLKALKFIISYYNQMKSGVDPETLIKEYRVKQVSPTAMPTTPDRSYEQLLPLLSPNSGRSQKGVTSIFFSGGSTPIDEPSYEYINFLKDVGELDNALAVVVLGADSDVKTSATHAARGKNELLGILSKATLR</sequence>
<feature type="compositionally biased region" description="Polar residues" evidence="2">
    <location>
        <begin position="70"/>
        <end position="88"/>
    </location>
</feature>
<keyword evidence="3" id="KW-0328">Glycosyltransferase</keyword>
<evidence type="ECO:0000313" key="4">
    <source>
        <dbReference type="Proteomes" id="UP000002258"/>
    </source>
</evidence>
<keyword evidence="1" id="KW-0597">Phosphoprotein</keyword>
<dbReference type="GO" id="GO:0003825">
    <property type="term" value="F:alpha,alpha-trehalose-phosphate synthase (UDP-forming) activity"/>
    <property type="evidence" value="ECO:0007669"/>
    <property type="project" value="UniProtKB-EC"/>
</dbReference>
<dbReference type="PANTHER" id="PTHR10788:SF15">
    <property type="entry name" value="TREHALOSE SYNTHASE COMPLEX REGULATORY SUBUNIT TPS3-RELATED"/>
    <property type="match status" value="1"/>
</dbReference>
<dbReference type="CDD" id="cd03788">
    <property type="entry name" value="GT20_TPS"/>
    <property type="match status" value="1"/>
</dbReference>
<dbReference type="FunCoup" id="A3LWA1">
    <property type="interactions" value="332"/>
</dbReference>
<dbReference type="EMBL" id="CP000499">
    <property type="protein sequence ID" value="ABN67246.2"/>
    <property type="molecule type" value="Genomic_DNA"/>
</dbReference>
<dbReference type="AlphaFoldDB" id="A3LWA1"/>
<dbReference type="GeneID" id="4839530"/>
<keyword evidence="4" id="KW-1185">Reference proteome</keyword>
<proteinExistence type="predicted"/>
<evidence type="ECO:0000256" key="1">
    <source>
        <dbReference type="ARBA" id="ARBA00022553"/>
    </source>
</evidence>
<name>A3LWA1_PICST</name>
<reference evidence="3 4" key="1">
    <citation type="journal article" date="2007" name="Nat. Biotechnol.">
        <title>Genome sequence of the lignocellulose-bioconverting and xylose-fermenting yeast Pichia stipitis.</title>
        <authorList>
            <person name="Jeffries T.W."/>
            <person name="Grigoriev I.V."/>
            <person name="Grimwood J."/>
            <person name="Laplaza J.M."/>
            <person name="Aerts A."/>
            <person name="Salamov A."/>
            <person name="Schmutz J."/>
            <person name="Lindquist E."/>
            <person name="Dehal P."/>
            <person name="Shapiro H."/>
            <person name="Jin Y.S."/>
            <person name="Passoth V."/>
            <person name="Richardson P.M."/>
        </authorList>
    </citation>
    <scope>NUCLEOTIDE SEQUENCE [LARGE SCALE GENOMIC DNA]</scope>
    <source>
        <strain evidence="4">ATCC 58785 / CBS 6054 / NBRC 10063 / NRRL Y-11545</strain>
    </source>
</reference>
<dbReference type="GO" id="GO:0005992">
    <property type="term" value="P:trehalose biosynthetic process"/>
    <property type="evidence" value="ECO:0007669"/>
    <property type="project" value="InterPro"/>
</dbReference>
<organism evidence="3 4">
    <name type="scientific">Scheffersomyces stipitis (strain ATCC 58785 / CBS 6054 / NBRC 10063 / NRRL Y-11545)</name>
    <name type="common">Yeast</name>
    <name type="synonym">Pichia stipitis</name>
    <dbReference type="NCBI Taxonomy" id="322104"/>
    <lineage>
        <taxon>Eukaryota</taxon>
        <taxon>Fungi</taxon>
        <taxon>Dikarya</taxon>
        <taxon>Ascomycota</taxon>
        <taxon>Saccharomycotina</taxon>
        <taxon>Pichiomycetes</taxon>
        <taxon>Debaryomycetaceae</taxon>
        <taxon>Scheffersomyces</taxon>
    </lineage>
</organism>
<evidence type="ECO:0000313" key="3">
    <source>
        <dbReference type="EMBL" id="ABN67246.2"/>
    </source>
</evidence>
<protein>
    <submittedName>
        <fullName evidence="3">Alpha,alpha-trehalose-phosphate synthase, regulatory subunit</fullName>
        <ecNumber evidence="3">2.4.1.15</ecNumber>
    </submittedName>
</protein>
<evidence type="ECO:0000256" key="2">
    <source>
        <dbReference type="SAM" id="MobiDB-lite"/>
    </source>
</evidence>
<dbReference type="OMA" id="CHEFIVC"/>
<dbReference type="Gene3D" id="3.40.50.2000">
    <property type="entry name" value="Glycogen Phosphorylase B"/>
    <property type="match status" value="2"/>
</dbReference>
<dbReference type="HOGENOM" id="CLU_002351_2_1_1"/>
<dbReference type="RefSeq" id="XP_001385275.2">
    <property type="nucleotide sequence ID" value="XM_001385238.1"/>
</dbReference>
<gene>
    <name evidence="3" type="primary">TPS3</name>
    <name evidence="3" type="ORF">PICST_60441</name>
</gene>
<dbReference type="EC" id="2.4.1.15" evidence="3"/>
<dbReference type="GO" id="GO:0005946">
    <property type="term" value="C:alpha,alpha-trehalose-phosphate synthase complex (UDP-forming)"/>
    <property type="evidence" value="ECO:0007669"/>
    <property type="project" value="TreeGrafter"/>
</dbReference>
<accession>A3LWA1</accession>
<dbReference type="SUPFAM" id="SSF53756">
    <property type="entry name" value="UDP-Glycosyltransferase/glycogen phosphorylase"/>
    <property type="match status" value="1"/>
</dbReference>
<dbReference type="InterPro" id="IPR003337">
    <property type="entry name" value="Trehalose_PPase"/>
</dbReference>
<dbReference type="Proteomes" id="UP000002258">
    <property type="component" value="Chromosome 5"/>
</dbReference>
<dbReference type="GO" id="GO:0004805">
    <property type="term" value="F:trehalose-phosphatase activity"/>
    <property type="evidence" value="ECO:0007669"/>
    <property type="project" value="TreeGrafter"/>
</dbReference>
<dbReference type="Pfam" id="PF02358">
    <property type="entry name" value="Trehalose_PPase"/>
    <property type="match status" value="1"/>
</dbReference>
<dbReference type="PANTHER" id="PTHR10788">
    <property type="entry name" value="TREHALOSE-6-PHOSPHATE SYNTHASE"/>
    <property type="match status" value="1"/>
</dbReference>
<dbReference type="InParanoid" id="A3LWA1"/>